<dbReference type="EMBL" id="VHQI01000010">
    <property type="protein sequence ID" value="TPW40982.1"/>
    <property type="molecule type" value="Genomic_DNA"/>
</dbReference>
<sequence>MNTCVIALPDEAATLALGAQLARACDSAVVIYLYGDLGAGKTTFSRGFLQAMGHQGNVKSPTYTLVEPYQQFARPVYHFDLYRLADAEELEFMGIRDYFSGDAVCLVEWPQQGAGVLPAPDLSLTLSYAGQAREAQLAAHSPLGERLAAQVMNHKEGR</sequence>
<protein>
    <recommendedName>
        <fullName evidence="3">tRNA threonylcarbamoyladenosine biosynthesis protein TsaE</fullName>
    </recommendedName>
    <alternativeName>
        <fullName evidence="10">t(6)A37 threonylcarbamoyladenosine biosynthesis protein TsaE</fullName>
    </alternativeName>
</protein>
<evidence type="ECO:0000256" key="9">
    <source>
        <dbReference type="ARBA" id="ARBA00022842"/>
    </source>
</evidence>
<dbReference type="InterPro" id="IPR003442">
    <property type="entry name" value="T6A_TsaE"/>
</dbReference>
<evidence type="ECO:0000256" key="7">
    <source>
        <dbReference type="ARBA" id="ARBA00022741"/>
    </source>
</evidence>
<dbReference type="GO" id="GO:0046872">
    <property type="term" value="F:metal ion binding"/>
    <property type="evidence" value="ECO:0007669"/>
    <property type="project" value="UniProtKB-KW"/>
</dbReference>
<evidence type="ECO:0000256" key="3">
    <source>
        <dbReference type="ARBA" id="ARBA00019010"/>
    </source>
</evidence>
<dbReference type="Gene3D" id="3.40.50.300">
    <property type="entry name" value="P-loop containing nucleotide triphosphate hydrolases"/>
    <property type="match status" value="1"/>
</dbReference>
<keyword evidence="6" id="KW-0479">Metal-binding</keyword>
<proteinExistence type="inferred from homology"/>
<reference evidence="11 12" key="1">
    <citation type="submission" date="2019-06" db="EMBL/GenBank/DDBJ databases">
        <authorList>
            <person name="Yang Y."/>
        </authorList>
    </citation>
    <scope>NUCLEOTIDE SEQUENCE [LARGE SCALE GENOMIC DNA]</scope>
    <source>
        <strain evidence="11 12">BIT-26</strain>
    </source>
</reference>
<gene>
    <name evidence="11" type="primary">tsaE</name>
    <name evidence="11" type="ORF">FKM52_15930</name>
</gene>
<keyword evidence="5" id="KW-0819">tRNA processing</keyword>
<evidence type="ECO:0000256" key="6">
    <source>
        <dbReference type="ARBA" id="ARBA00022723"/>
    </source>
</evidence>
<accession>A0A506V6E9</accession>
<organism evidence="11 12">
    <name type="scientific">Mixta tenebrionis</name>
    <dbReference type="NCBI Taxonomy" id="2562439"/>
    <lineage>
        <taxon>Bacteria</taxon>
        <taxon>Pseudomonadati</taxon>
        <taxon>Pseudomonadota</taxon>
        <taxon>Gammaproteobacteria</taxon>
        <taxon>Enterobacterales</taxon>
        <taxon>Erwiniaceae</taxon>
        <taxon>Mixta</taxon>
    </lineage>
</organism>
<dbReference type="FunFam" id="3.40.50.300:FF:000406">
    <property type="entry name" value="tRNA (N6-adenosine(37)-N6)-threonylcarbamoyltransferase complex ATPase TsaE"/>
    <property type="match status" value="1"/>
</dbReference>
<dbReference type="GO" id="GO:0016746">
    <property type="term" value="F:acyltransferase activity"/>
    <property type="evidence" value="ECO:0007669"/>
    <property type="project" value="UniProtKB-KW"/>
</dbReference>
<dbReference type="NCBIfam" id="TIGR00150">
    <property type="entry name" value="T6A_YjeE"/>
    <property type="match status" value="1"/>
</dbReference>
<evidence type="ECO:0000256" key="8">
    <source>
        <dbReference type="ARBA" id="ARBA00022840"/>
    </source>
</evidence>
<evidence type="ECO:0000256" key="2">
    <source>
        <dbReference type="ARBA" id="ARBA00007599"/>
    </source>
</evidence>
<comment type="subcellular location">
    <subcellularLocation>
        <location evidence="1">Cytoplasm</location>
    </subcellularLocation>
</comment>
<comment type="caution">
    <text evidence="11">The sequence shown here is derived from an EMBL/GenBank/DDBJ whole genome shotgun (WGS) entry which is preliminary data.</text>
</comment>
<evidence type="ECO:0000256" key="4">
    <source>
        <dbReference type="ARBA" id="ARBA00022490"/>
    </source>
</evidence>
<dbReference type="NCBIfam" id="NF007931">
    <property type="entry name" value="PRK10646.1"/>
    <property type="match status" value="1"/>
</dbReference>
<evidence type="ECO:0000256" key="10">
    <source>
        <dbReference type="ARBA" id="ARBA00032441"/>
    </source>
</evidence>
<dbReference type="PANTHER" id="PTHR33540">
    <property type="entry name" value="TRNA THREONYLCARBAMOYLADENOSINE BIOSYNTHESIS PROTEIN TSAE"/>
    <property type="match status" value="1"/>
</dbReference>
<dbReference type="PANTHER" id="PTHR33540:SF2">
    <property type="entry name" value="TRNA THREONYLCARBAMOYLADENOSINE BIOSYNTHESIS PROTEIN TSAE"/>
    <property type="match status" value="1"/>
</dbReference>
<keyword evidence="7" id="KW-0547">Nucleotide-binding</keyword>
<keyword evidence="12" id="KW-1185">Reference proteome</keyword>
<dbReference type="GO" id="GO:0005737">
    <property type="term" value="C:cytoplasm"/>
    <property type="evidence" value="ECO:0007669"/>
    <property type="project" value="UniProtKB-SubCell"/>
</dbReference>
<keyword evidence="11" id="KW-0012">Acyltransferase</keyword>
<keyword evidence="8" id="KW-0067">ATP-binding</keyword>
<evidence type="ECO:0000313" key="12">
    <source>
        <dbReference type="Proteomes" id="UP000319523"/>
    </source>
</evidence>
<dbReference type="GO" id="GO:0002949">
    <property type="term" value="P:tRNA threonylcarbamoyladenosine modification"/>
    <property type="evidence" value="ECO:0007669"/>
    <property type="project" value="InterPro"/>
</dbReference>
<comment type="similarity">
    <text evidence="2">Belongs to the TsaE family.</text>
</comment>
<keyword evidence="9" id="KW-0460">Magnesium</keyword>
<evidence type="ECO:0000313" key="11">
    <source>
        <dbReference type="EMBL" id="TPW40982.1"/>
    </source>
</evidence>
<dbReference type="Pfam" id="PF02367">
    <property type="entry name" value="TsaE"/>
    <property type="match status" value="1"/>
</dbReference>
<evidence type="ECO:0000256" key="5">
    <source>
        <dbReference type="ARBA" id="ARBA00022694"/>
    </source>
</evidence>
<keyword evidence="4" id="KW-0963">Cytoplasm</keyword>
<dbReference type="SUPFAM" id="SSF52540">
    <property type="entry name" value="P-loop containing nucleoside triphosphate hydrolases"/>
    <property type="match status" value="1"/>
</dbReference>
<name>A0A506V6E9_9GAMM</name>
<dbReference type="Proteomes" id="UP000319523">
    <property type="component" value="Unassembled WGS sequence"/>
</dbReference>
<dbReference type="GO" id="GO:0005524">
    <property type="term" value="F:ATP binding"/>
    <property type="evidence" value="ECO:0007669"/>
    <property type="project" value="UniProtKB-KW"/>
</dbReference>
<evidence type="ECO:0000256" key="1">
    <source>
        <dbReference type="ARBA" id="ARBA00004496"/>
    </source>
</evidence>
<dbReference type="OrthoDB" id="9800307at2"/>
<keyword evidence="11" id="KW-0808">Transferase</keyword>
<dbReference type="AlphaFoldDB" id="A0A506V6E9"/>
<dbReference type="InterPro" id="IPR027417">
    <property type="entry name" value="P-loop_NTPase"/>
</dbReference>
<dbReference type="RefSeq" id="WP_141177143.1">
    <property type="nucleotide sequence ID" value="NZ_JBHUFX010000034.1"/>
</dbReference>